<dbReference type="GO" id="GO:0006310">
    <property type="term" value="P:DNA recombination"/>
    <property type="evidence" value="ECO:0007669"/>
    <property type="project" value="UniProtKB-KW"/>
</dbReference>
<dbReference type="Pfam" id="PF00589">
    <property type="entry name" value="Phage_integrase"/>
    <property type="match status" value="1"/>
</dbReference>
<dbReference type="InterPro" id="IPR025269">
    <property type="entry name" value="SAM-like_dom"/>
</dbReference>
<name>A0A7J4XM78_9BACE</name>
<reference evidence="3 4" key="1">
    <citation type="journal article" date="2019" name="Nat. Med.">
        <title>A library of human gut bacterial isolates paired with longitudinal multiomics data enables mechanistic microbiome research.</title>
        <authorList>
            <person name="Poyet M."/>
            <person name="Groussin M."/>
            <person name="Gibbons S.M."/>
            <person name="Avila-Pacheco J."/>
            <person name="Jiang X."/>
            <person name="Kearney S.M."/>
            <person name="Perrotta A.R."/>
            <person name="Berdy B."/>
            <person name="Zhao S."/>
            <person name="Lieberman T.D."/>
            <person name="Swanson P.K."/>
            <person name="Smith M."/>
            <person name="Roesemann S."/>
            <person name="Alexander J.E."/>
            <person name="Rich S.A."/>
            <person name="Livny J."/>
            <person name="Vlamakis H."/>
            <person name="Clish C."/>
            <person name="Bullock K."/>
            <person name="Deik A."/>
            <person name="Scott J."/>
            <person name="Pierce K.A."/>
            <person name="Xavier R.J."/>
            <person name="Alm E.J."/>
        </authorList>
    </citation>
    <scope>NUCLEOTIDE SEQUENCE [LARGE SCALE GENOMIC DNA]</scope>
    <source>
        <strain evidence="3 4">BIOML-A10</strain>
    </source>
</reference>
<dbReference type="GO" id="GO:0015074">
    <property type="term" value="P:DNA integration"/>
    <property type="evidence" value="ECO:0007669"/>
    <property type="project" value="InterPro"/>
</dbReference>
<comment type="caution">
    <text evidence="3">The sequence shown here is derived from an EMBL/GenBank/DDBJ whole genome shotgun (WGS) entry which is preliminary data.</text>
</comment>
<evidence type="ECO:0000259" key="2">
    <source>
        <dbReference type="PROSITE" id="PS51898"/>
    </source>
</evidence>
<organism evidence="3 4">
    <name type="scientific">Bacteroides salyersiae</name>
    <dbReference type="NCBI Taxonomy" id="291644"/>
    <lineage>
        <taxon>Bacteria</taxon>
        <taxon>Pseudomonadati</taxon>
        <taxon>Bacteroidota</taxon>
        <taxon>Bacteroidia</taxon>
        <taxon>Bacteroidales</taxon>
        <taxon>Bacteroidaceae</taxon>
        <taxon>Bacteroides</taxon>
    </lineage>
</organism>
<proteinExistence type="predicted"/>
<dbReference type="EMBL" id="VWMK01000004">
    <property type="protein sequence ID" value="KAA3767951.1"/>
    <property type="molecule type" value="Genomic_DNA"/>
</dbReference>
<dbReference type="InterPro" id="IPR002104">
    <property type="entry name" value="Integrase_catalytic"/>
</dbReference>
<accession>A0A7J4XM78</accession>
<keyword evidence="1" id="KW-0233">DNA recombination</keyword>
<dbReference type="InterPro" id="IPR011010">
    <property type="entry name" value="DNA_brk_join_enz"/>
</dbReference>
<feature type="domain" description="Tyr recombinase" evidence="2">
    <location>
        <begin position="127"/>
        <end position="313"/>
    </location>
</feature>
<evidence type="ECO:0000313" key="3">
    <source>
        <dbReference type="EMBL" id="KAA3767951.1"/>
    </source>
</evidence>
<dbReference type="GO" id="GO:0003677">
    <property type="term" value="F:DNA binding"/>
    <property type="evidence" value="ECO:0007669"/>
    <property type="project" value="InterPro"/>
</dbReference>
<sequence>MSTNIFSLFRKNTNIRLTEFIYSHCNKPKRSISQRRNYRRLALLIESFENSVHREIYTDSFTGDVAEEYIHFIRSSKPLKNGHNAYRQGTVQDFIRRTITVLNKAANRGYKVELEGLKELHIPNEECEAIYLTVEELDRINKLSLKSEMSQIRDIFLIGCCTALRYSDYSRLSEENFQQNGNITITTQKTNTKVSIPIHYLVKEVIARNGGYDFLKYRHSQQNFNMMVKRLCKKARIVDKVLVERTEGFKRIRKIYKKYELVSSHTARRSGATNMYIAGIATFRIMLITGHKTETAFFRYIRIRREENAIHLQQHPFFCRQPLPTPIQAVS</sequence>
<dbReference type="PROSITE" id="PS51898">
    <property type="entry name" value="TYR_RECOMBINASE"/>
    <property type="match status" value="1"/>
</dbReference>
<dbReference type="Pfam" id="PF13102">
    <property type="entry name" value="Phage_int_SAM_5"/>
    <property type="match status" value="1"/>
</dbReference>
<dbReference type="AlphaFoldDB" id="A0A7J4XM78"/>
<dbReference type="Proteomes" id="UP000422221">
    <property type="component" value="Unassembled WGS sequence"/>
</dbReference>
<dbReference type="InterPro" id="IPR013762">
    <property type="entry name" value="Integrase-like_cat_sf"/>
</dbReference>
<dbReference type="RefSeq" id="WP_130058390.1">
    <property type="nucleotide sequence ID" value="NZ_RCXT01000003.1"/>
</dbReference>
<dbReference type="Gene3D" id="1.10.443.10">
    <property type="entry name" value="Intergrase catalytic core"/>
    <property type="match status" value="1"/>
</dbReference>
<dbReference type="SUPFAM" id="SSF56349">
    <property type="entry name" value="DNA breaking-rejoining enzymes"/>
    <property type="match status" value="1"/>
</dbReference>
<evidence type="ECO:0000313" key="4">
    <source>
        <dbReference type="Proteomes" id="UP000422221"/>
    </source>
</evidence>
<protein>
    <submittedName>
        <fullName evidence="3">Tyrosine-type recombinase/integrase</fullName>
    </submittedName>
</protein>
<evidence type="ECO:0000256" key="1">
    <source>
        <dbReference type="ARBA" id="ARBA00023172"/>
    </source>
</evidence>
<gene>
    <name evidence="3" type="ORF">F3F73_06040</name>
</gene>